<dbReference type="SUPFAM" id="SSF53774">
    <property type="entry name" value="Glutaminase/Asparaginase"/>
    <property type="match status" value="1"/>
</dbReference>
<dbReference type="InterPro" id="IPR037152">
    <property type="entry name" value="L-asparaginase_N_sf"/>
</dbReference>
<dbReference type="OrthoDB" id="9788068at2"/>
<dbReference type="InterPro" id="IPR006034">
    <property type="entry name" value="Asparaginase/glutaminase-like"/>
</dbReference>
<dbReference type="PROSITE" id="PS00917">
    <property type="entry name" value="ASN_GLN_ASE_2"/>
    <property type="match status" value="1"/>
</dbReference>
<name>A0A348HF86_9GAMM</name>
<dbReference type="AlphaFoldDB" id="A0A348HF86"/>
<dbReference type="PANTHER" id="PTHR11707:SF28">
    <property type="entry name" value="60 KDA LYSOPHOSPHOLIPASE"/>
    <property type="match status" value="1"/>
</dbReference>
<protein>
    <submittedName>
        <fullName evidence="6">L-asparaginase/archaeal Glu-tRNAGln</fullName>
    </submittedName>
</protein>
<feature type="binding site" evidence="2">
    <location>
        <begin position="95"/>
        <end position="96"/>
    </location>
    <ligand>
        <name>substrate</name>
    </ligand>
</feature>
<evidence type="ECO:0000259" key="5">
    <source>
        <dbReference type="Pfam" id="PF17763"/>
    </source>
</evidence>
<reference evidence="6 7" key="1">
    <citation type="submission" date="2018-09" db="EMBL/GenBank/DDBJ databases">
        <title>Zymobacter palmae IAM14233 (=T109) whole genome analysis.</title>
        <authorList>
            <person name="Yanase H."/>
        </authorList>
    </citation>
    <scope>NUCLEOTIDE SEQUENCE [LARGE SCALE GENOMIC DNA]</scope>
    <source>
        <strain evidence="6 7">IAM14233</strain>
    </source>
</reference>
<dbReference type="PIRSF" id="PIRSF001220">
    <property type="entry name" value="L-ASNase_gatD"/>
    <property type="match status" value="1"/>
</dbReference>
<dbReference type="InterPro" id="IPR036152">
    <property type="entry name" value="Asp/glu_Ase-like_sf"/>
</dbReference>
<dbReference type="SMART" id="SM00870">
    <property type="entry name" value="Asparaginase"/>
    <property type="match status" value="1"/>
</dbReference>
<proteinExistence type="predicted"/>
<evidence type="ECO:0000313" key="7">
    <source>
        <dbReference type="Proteomes" id="UP000267342"/>
    </source>
</evidence>
<dbReference type="PROSITE" id="PS51732">
    <property type="entry name" value="ASN_GLN_ASE_3"/>
    <property type="match status" value="1"/>
</dbReference>
<dbReference type="PRINTS" id="PR00139">
    <property type="entry name" value="ASNGLNASE"/>
</dbReference>
<feature type="active site" evidence="3">
    <location>
        <position position="95"/>
    </location>
</feature>
<dbReference type="InterPro" id="IPR041725">
    <property type="entry name" value="L-asparaginase_I"/>
</dbReference>
<dbReference type="PANTHER" id="PTHR11707">
    <property type="entry name" value="L-ASPARAGINASE"/>
    <property type="match status" value="1"/>
</dbReference>
<dbReference type="InterPro" id="IPR040919">
    <property type="entry name" value="Asparaginase_C"/>
</dbReference>
<evidence type="ECO:0000256" key="3">
    <source>
        <dbReference type="PROSITE-ProRule" id="PRU10100"/>
    </source>
</evidence>
<dbReference type="CDD" id="cd08963">
    <property type="entry name" value="L-asparaginase_I"/>
    <property type="match status" value="1"/>
</dbReference>
<dbReference type="STRING" id="1123510.GCA_000620025_01856"/>
<evidence type="ECO:0000256" key="1">
    <source>
        <dbReference type="PIRSR" id="PIRSR001220-1"/>
    </source>
</evidence>
<dbReference type="Pfam" id="PF17763">
    <property type="entry name" value="Asparaginase_C"/>
    <property type="match status" value="1"/>
</dbReference>
<accession>A0A348HF86</accession>
<feature type="domain" description="L-asparaginase N-terminal" evidence="4">
    <location>
        <begin position="4"/>
        <end position="188"/>
    </location>
</feature>
<sequence length="338" mass="36517">MTRRLLILYTGGTLGMVPSPDGLVPGHQLDERLRTQLTHLPHPRRSALPEWHLEAIGTPIDSSSATPNDWLRLVTQIRDHAHDNDVTGIVVLHGTDTMAWCSAMLSVWLGDTCRCPVVVTGAQLPLEADGSDAAHNIELAMRYAAHPEAQGVMLAFGGRLLQGDAARKWYTEDHQGFETPNAPLLACWPINQRDDHPLPALHLLQPPNSDARRRVMKALHIAAAPLAVPETLPRLARIVLWPGIAATQVSAQLALADVAVLEVWGSGNLPDDTDLHQVLERAARQGKRLIAISQCPHGSTHIGVYAAGKALKDAGIIEGETLTPELASVLLLASSVQK</sequence>
<dbReference type="InterPro" id="IPR027474">
    <property type="entry name" value="L-asparaginase_N"/>
</dbReference>
<gene>
    <name evidence="6" type="ORF">ZBT109_1531</name>
</gene>
<evidence type="ECO:0000259" key="4">
    <source>
        <dbReference type="Pfam" id="PF00710"/>
    </source>
</evidence>
<feature type="binding site" evidence="2">
    <location>
        <position position="62"/>
    </location>
    <ligand>
        <name>substrate</name>
    </ligand>
</feature>
<dbReference type="Gene3D" id="3.40.50.40">
    <property type="match status" value="1"/>
</dbReference>
<dbReference type="GO" id="GO:0004067">
    <property type="term" value="F:asparaginase activity"/>
    <property type="evidence" value="ECO:0007669"/>
    <property type="project" value="UniProtKB-UniRule"/>
</dbReference>
<evidence type="ECO:0000313" key="6">
    <source>
        <dbReference type="EMBL" id="BBG30288.1"/>
    </source>
</evidence>
<evidence type="ECO:0000256" key="2">
    <source>
        <dbReference type="PIRSR" id="PIRSR001220-2"/>
    </source>
</evidence>
<feature type="domain" description="Asparaginase/glutaminase C-terminal" evidence="5">
    <location>
        <begin position="238"/>
        <end position="332"/>
    </location>
</feature>
<dbReference type="InterPro" id="IPR027473">
    <property type="entry name" value="L-asparaginase_C"/>
</dbReference>
<dbReference type="Proteomes" id="UP000267342">
    <property type="component" value="Chromosome"/>
</dbReference>
<dbReference type="SFLD" id="SFLDS00057">
    <property type="entry name" value="Glutaminase/Asparaginase"/>
    <property type="match status" value="1"/>
</dbReference>
<keyword evidence="7" id="KW-1185">Reference proteome</keyword>
<dbReference type="Gene3D" id="3.40.50.1170">
    <property type="entry name" value="L-asparaginase, N-terminal domain"/>
    <property type="match status" value="1"/>
</dbReference>
<dbReference type="PIRSF" id="PIRSF500176">
    <property type="entry name" value="L_ASNase"/>
    <property type="match status" value="1"/>
</dbReference>
<dbReference type="Pfam" id="PF00710">
    <property type="entry name" value="Asparaginase"/>
    <property type="match status" value="1"/>
</dbReference>
<dbReference type="KEGG" id="zpl:ZBT109_1531"/>
<dbReference type="EMBL" id="AP018933">
    <property type="protein sequence ID" value="BBG30288.1"/>
    <property type="molecule type" value="Genomic_DNA"/>
</dbReference>
<dbReference type="RefSeq" id="WP_051524241.1">
    <property type="nucleotide sequence ID" value="NZ_AP018933.1"/>
</dbReference>
<feature type="active site" description="O-isoaspartyl threonine intermediate" evidence="1">
    <location>
        <position position="13"/>
    </location>
</feature>
<dbReference type="InterPro" id="IPR027475">
    <property type="entry name" value="Asparaginase/glutaminase_AS2"/>
</dbReference>
<organism evidence="6 7">
    <name type="scientific">Zymobacter palmae</name>
    <dbReference type="NCBI Taxonomy" id="33074"/>
    <lineage>
        <taxon>Bacteria</taxon>
        <taxon>Pseudomonadati</taxon>
        <taxon>Pseudomonadota</taxon>
        <taxon>Gammaproteobacteria</taxon>
        <taxon>Oceanospirillales</taxon>
        <taxon>Halomonadaceae</taxon>
        <taxon>Zymobacter group</taxon>
        <taxon>Zymobacter</taxon>
    </lineage>
</organism>